<feature type="transmembrane region" description="Helical" evidence="1">
    <location>
        <begin position="21"/>
        <end position="39"/>
    </location>
</feature>
<evidence type="ECO:0000256" key="1">
    <source>
        <dbReference type="SAM" id="Phobius"/>
    </source>
</evidence>
<keyword evidence="1" id="KW-0812">Transmembrane</keyword>
<sequence>MATYAEECINPCAPMVSVLRLKAILIKLLILLLLLLCIFRNHDSSLKTFYPISENYEKL</sequence>
<keyword evidence="1" id="KW-1133">Transmembrane helix</keyword>
<proteinExistence type="predicted"/>
<accession>A0A1I7WX61</accession>
<keyword evidence="2" id="KW-1185">Reference proteome</keyword>
<keyword evidence="1" id="KW-0472">Membrane</keyword>
<name>A0A1I7WX61_HETBA</name>
<evidence type="ECO:0000313" key="2">
    <source>
        <dbReference type="Proteomes" id="UP000095283"/>
    </source>
</evidence>
<dbReference type="Proteomes" id="UP000095283">
    <property type="component" value="Unplaced"/>
</dbReference>
<evidence type="ECO:0000313" key="3">
    <source>
        <dbReference type="WBParaSite" id="Hba_09694"/>
    </source>
</evidence>
<dbReference type="AlphaFoldDB" id="A0A1I7WX61"/>
<protein>
    <submittedName>
        <fullName evidence="3">Ovule protein</fullName>
    </submittedName>
</protein>
<reference evidence="3" key="1">
    <citation type="submission" date="2016-11" db="UniProtKB">
        <authorList>
            <consortium name="WormBaseParasite"/>
        </authorList>
    </citation>
    <scope>IDENTIFICATION</scope>
</reference>
<dbReference type="WBParaSite" id="Hba_09694">
    <property type="protein sequence ID" value="Hba_09694"/>
    <property type="gene ID" value="Hba_09694"/>
</dbReference>
<organism evidence="2 3">
    <name type="scientific">Heterorhabditis bacteriophora</name>
    <name type="common">Entomopathogenic nematode worm</name>
    <dbReference type="NCBI Taxonomy" id="37862"/>
    <lineage>
        <taxon>Eukaryota</taxon>
        <taxon>Metazoa</taxon>
        <taxon>Ecdysozoa</taxon>
        <taxon>Nematoda</taxon>
        <taxon>Chromadorea</taxon>
        <taxon>Rhabditida</taxon>
        <taxon>Rhabditina</taxon>
        <taxon>Rhabditomorpha</taxon>
        <taxon>Strongyloidea</taxon>
        <taxon>Heterorhabditidae</taxon>
        <taxon>Heterorhabditis</taxon>
    </lineage>
</organism>